<name>A0AAN9JSR4_CANGL</name>
<keyword evidence="1" id="KW-1133">Transmembrane helix</keyword>
<keyword evidence="1" id="KW-0472">Membrane</keyword>
<keyword evidence="1" id="KW-0812">Transmembrane</keyword>
<feature type="transmembrane region" description="Helical" evidence="1">
    <location>
        <begin position="55"/>
        <end position="72"/>
    </location>
</feature>
<accession>A0AAN9JSR4</accession>
<comment type="caution">
    <text evidence="2">The sequence shown here is derived from an EMBL/GenBank/DDBJ whole genome shotgun (WGS) entry which is preliminary data.</text>
</comment>
<dbReference type="EMBL" id="JAYMYQ010000011">
    <property type="protein sequence ID" value="KAK7304527.1"/>
    <property type="molecule type" value="Genomic_DNA"/>
</dbReference>
<proteinExistence type="predicted"/>
<evidence type="ECO:0000313" key="2">
    <source>
        <dbReference type="EMBL" id="KAK7304527.1"/>
    </source>
</evidence>
<evidence type="ECO:0000313" key="3">
    <source>
        <dbReference type="Proteomes" id="UP001367508"/>
    </source>
</evidence>
<protein>
    <submittedName>
        <fullName evidence="2">Uncharacterized protein</fullName>
    </submittedName>
</protein>
<evidence type="ECO:0000256" key="1">
    <source>
        <dbReference type="SAM" id="Phobius"/>
    </source>
</evidence>
<sequence length="74" mass="7971">MDVGEGTKRLHGVICLNSFKLQKQIFVQGVAQHGQDLVSIQVDVKINASSKNKQLLGIVMALVVLAPVTSTVEQ</sequence>
<keyword evidence="3" id="KW-1185">Reference proteome</keyword>
<dbReference type="AlphaFoldDB" id="A0AAN9JSR4"/>
<organism evidence="2 3">
    <name type="scientific">Canavalia gladiata</name>
    <name type="common">Sword bean</name>
    <name type="synonym">Dolichos gladiatus</name>
    <dbReference type="NCBI Taxonomy" id="3824"/>
    <lineage>
        <taxon>Eukaryota</taxon>
        <taxon>Viridiplantae</taxon>
        <taxon>Streptophyta</taxon>
        <taxon>Embryophyta</taxon>
        <taxon>Tracheophyta</taxon>
        <taxon>Spermatophyta</taxon>
        <taxon>Magnoliopsida</taxon>
        <taxon>eudicotyledons</taxon>
        <taxon>Gunneridae</taxon>
        <taxon>Pentapetalae</taxon>
        <taxon>rosids</taxon>
        <taxon>fabids</taxon>
        <taxon>Fabales</taxon>
        <taxon>Fabaceae</taxon>
        <taxon>Papilionoideae</taxon>
        <taxon>50 kb inversion clade</taxon>
        <taxon>NPAAA clade</taxon>
        <taxon>indigoferoid/millettioid clade</taxon>
        <taxon>Phaseoleae</taxon>
        <taxon>Canavalia</taxon>
    </lineage>
</organism>
<reference evidence="2 3" key="1">
    <citation type="submission" date="2024-01" db="EMBL/GenBank/DDBJ databases">
        <title>The genomes of 5 underutilized Papilionoideae crops provide insights into root nodulation and disease resistanc.</title>
        <authorList>
            <person name="Jiang F."/>
        </authorList>
    </citation>
    <scope>NUCLEOTIDE SEQUENCE [LARGE SCALE GENOMIC DNA]</scope>
    <source>
        <strain evidence="2">LVBAO_FW01</strain>
        <tissue evidence="2">Leaves</tissue>
    </source>
</reference>
<gene>
    <name evidence="2" type="ORF">VNO77_42408</name>
</gene>
<dbReference type="Proteomes" id="UP001367508">
    <property type="component" value="Unassembled WGS sequence"/>
</dbReference>